<comment type="caution">
    <text evidence="2">The sequence shown here is derived from an EMBL/GenBank/DDBJ whole genome shotgun (WGS) entry which is preliminary data.</text>
</comment>
<name>A0A8H8S6V0_9HELO</name>
<evidence type="ECO:0000313" key="3">
    <source>
        <dbReference type="Proteomes" id="UP000443090"/>
    </source>
</evidence>
<feature type="chain" id="PRO_5034118579" evidence="1">
    <location>
        <begin position="20"/>
        <end position="235"/>
    </location>
</feature>
<dbReference type="OrthoDB" id="5280547at2759"/>
<evidence type="ECO:0000313" key="2">
    <source>
        <dbReference type="EMBL" id="TVY49134.1"/>
    </source>
</evidence>
<evidence type="ECO:0000256" key="1">
    <source>
        <dbReference type="SAM" id="SignalP"/>
    </source>
</evidence>
<dbReference type="SUPFAM" id="SSF48230">
    <property type="entry name" value="Chondroitin AC/alginate lyase"/>
    <property type="match status" value="1"/>
</dbReference>
<accession>A0A8H8S6V0</accession>
<proteinExistence type="predicted"/>
<dbReference type="InterPro" id="IPR008929">
    <property type="entry name" value="Chondroitin_lyas"/>
</dbReference>
<sequence>MQSLIFIALLGYFVQISFATGGLNGLPILNGPINPVGDIFGANTRVGQFIHPGLWHTHDGLERIRLGVVNELDPWKIAFVNFSTDSFSQASYAMQGPKSILCRGPCSNYTTFTNDVRAAYQNAVMWYITGNQSHWERSTTILDAWGSNLTNIIGTDTSLLVGLEGDMFVNAAEIMRWEGNWVEQGAQASGESGFSNQLYWLFARQSIIIGQANYGMISIKALLLSWGCDAPPRDK</sequence>
<gene>
    <name evidence="2" type="ORF">LOCC1_G001207</name>
</gene>
<dbReference type="Gene3D" id="1.50.10.100">
    <property type="entry name" value="Chondroitin AC/alginate lyase"/>
    <property type="match status" value="1"/>
</dbReference>
<dbReference type="Proteomes" id="UP000443090">
    <property type="component" value="Unassembled WGS sequence"/>
</dbReference>
<feature type="signal peptide" evidence="1">
    <location>
        <begin position="1"/>
        <end position="19"/>
    </location>
</feature>
<reference evidence="2 3" key="1">
    <citation type="submission" date="2018-05" db="EMBL/GenBank/DDBJ databases">
        <title>Genome sequencing and assembly of the regulated plant pathogen Lachnellula willkommii and related sister species for the development of diagnostic species identification markers.</title>
        <authorList>
            <person name="Giroux E."/>
            <person name="Bilodeau G."/>
        </authorList>
    </citation>
    <scope>NUCLEOTIDE SEQUENCE [LARGE SCALE GENOMIC DNA]</scope>
    <source>
        <strain evidence="2 3">CBS 160.35</strain>
    </source>
</reference>
<dbReference type="EMBL" id="QGMI01000021">
    <property type="protein sequence ID" value="TVY49134.1"/>
    <property type="molecule type" value="Genomic_DNA"/>
</dbReference>
<organism evidence="2 3">
    <name type="scientific">Lachnellula occidentalis</name>
    <dbReference type="NCBI Taxonomy" id="215460"/>
    <lineage>
        <taxon>Eukaryota</taxon>
        <taxon>Fungi</taxon>
        <taxon>Dikarya</taxon>
        <taxon>Ascomycota</taxon>
        <taxon>Pezizomycotina</taxon>
        <taxon>Leotiomycetes</taxon>
        <taxon>Helotiales</taxon>
        <taxon>Lachnaceae</taxon>
        <taxon>Lachnellula</taxon>
    </lineage>
</organism>
<keyword evidence="1" id="KW-0732">Signal</keyword>
<keyword evidence="3" id="KW-1185">Reference proteome</keyword>
<protein>
    <submittedName>
        <fullName evidence="2">Uncharacterized protein</fullName>
    </submittedName>
</protein>
<dbReference type="AlphaFoldDB" id="A0A8H8S6V0"/>